<dbReference type="EMBL" id="AWSO01000044">
    <property type="protein sequence ID" value="ESK96688.1"/>
    <property type="molecule type" value="Genomic_DNA"/>
</dbReference>
<gene>
    <name evidence="2" type="ORF">Moror_6751</name>
</gene>
<sequence length="115" mass="12208">MAGITTTKYAIFLACKKDVCMCLSLCVIDVALNAMALCWVCSGVLVSSDNENLTLPHVNMTISTIKTQTSSREPECDLVTPVLPKDPDEGKTNATSGGHLPGAQLLRLELDNPGS</sequence>
<organism evidence="2 3">
    <name type="scientific">Moniliophthora roreri (strain MCA 2997)</name>
    <name type="common">Cocoa frosty pod rot fungus</name>
    <name type="synonym">Crinipellis roreri</name>
    <dbReference type="NCBI Taxonomy" id="1381753"/>
    <lineage>
        <taxon>Eukaryota</taxon>
        <taxon>Fungi</taxon>
        <taxon>Dikarya</taxon>
        <taxon>Basidiomycota</taxon>
        <taxon>Agaricomycotina</taxon>
        <taxon>Agaricomycetes</taxon>
        <taxon>Agaricomycetidae</taxon>
        <taxon>Agaricales</taxon>
        <taxon>Marasmiineae</taxon>
        <taxon>Marasmiaceae</taxon>
        <taxon>Moniliophthora</taxon>
    </lineage>
</organism>
<dbReference type="AlphaFoldDB" id="V2XBY7"/>
<keyword evidence="3" id="KW-1185">Reference proteome</keyword>
<protein>
    <submittedName>
        <fullName evidence="2">Uncharacterized protein</fullName>
    </submittedName>
</protein>
<dbReference type="Proteomes" id="UP000017559">
    <property type="component" value="Unassembled WGS sequence"/>
</dbReference>
<evidence type="ECO:0000313" key="3">
    <source>
        <dbReference type="Proteomes" id="UP000017559"/>
    </source>
</evidence>
<evidence type="ECO:0000313" key="2">
    <source>
        <dbReference type="EMBL" id="ESK96688.1"/>
    </source>
</evidence>
<proteinExistence type="predicted"/>
<comment type="caution">
    <text evidence="2">The sequence shown here is derived from an EMBL/GenBank/DDBJ whole genome shotgun (WGS) entry which is preliminary data.</text>
</comment>
<name>V2XBY7_MONRO</name>
<evidence type="ECO:0000256" key="1">
    <source>
        <dbReference type="SAM" id="MobiDB-lite"/>
    </source>
</evidence>
<accession>V2XBY7</accession>
<reference evidence="2 3" key="1">
    <citation type="journal article" date="2014" name="BMC Genomics">
        <title>Genome and secretome analysis of the hemibiotrophic fungal pathogen, Moniliophthora roreri, which causes frosty pod rot disease of cacao: mechanisms of the biotrophic and necrotrophic phases.</title>
        <authorList>
            <person name="Meinhardt L.W."/>
            <person name="Costa G.G.L."/>
            <person name="Thomazella D.P.T."/>
            <person name="Teixeira P.J.P.L."/>
            <person name="Carazzolle M.F."/>
            <person name="Schuster S.C."/>
            <person name="Carlson J.E."/>
            <person name="Guiltinan M.J."/>
            <person name="Mieczkowski P."/>
            <person name="Farmer A."/>
            <person name="Ramaraj T."/>
            <person name="Crozier J."/>
            <person name="Davis R.E."/>
            <person name="Shao J."/>
            <person name="Melnick R.L."/>
            <person name="Pereira G.A.G."/>
            <person name="Bailey B.A."/>
        </authorList>
    </citation>
    <scope>NUCLEOTIDE SEQUENCE [LARGE SCALE GENOMIC DNA]</scope>
    <source>
        <strain evidence="2 3">MCA 2997</strain>
    </source>
</reference>
<dbReference type="KEGG" id="mrr:Moror_6751"/>
<dbReference type="HOGENOM" id="CLU_2109650_0_0_1"/>
<feature type="region of interest" description="Disordered" evidence="1">
    <location>
        <begin position="81"/>
        <end position="115"/>
    </location>
</feature>